<keyword evidence="3" id="KW-1185">Reference proteome</keyword>
<dbReference type="AlphaFoldDB" id="A0A9Q3BJM7"/>
<protein>
    <submittedName>
        <fullName evidence="2">Uncharacterized protein</fullName>
    </submittedName>
</protein>
<feature type="compositionally biased region" description="Polar residues" evidence="1">
    <location>
        <begin position="83"/>
        <end position="93"/>
    </location>
</feature>
<proteinExistence type="predicted"/>
<evidence type="ECO:0000256" key="1">
    <source>
        <dbReference type="SAM" id="MobiDB-lite"/>
    </source>
</evidence>
<organism evidence="2 3">
    <name type="scientific">Austropuccinia psidii MF-1</name>
    <dbReference type="NCBI Taxonomy" id="1389203"/>
    <lineage>
        <taxon>Eukaryota</taxon>
        <taxon>Fungi</taxon>
        <taxon>Dikarya</taxon>
        <taxon>Basidiomycota</taxon>
        <taxon>Pucciniomycotina</taxon>
        <taxon>Pucciniomycetes</taxon>
        <taxon>Pucciniales</taxon>
        <taxon>Sphaerophragmiaceae</taxon>
        <taxon>Austropuccinia</taxon>
    </lineage>
</organism>
<sequence length="93" mass="10179">MEGKLPYRRGGPKSILGEAEEEEVEGPVEEEESDKTKVAASLEEEESDKTKVVASLEEEESDKTKVEYSLEDPPKAPKAPNIAPSNQPFCLSS</sequence>
<feature type="compositionally biased region" description="Basic residues" evidence="1">
    <location>
        <begin position="1"/>
        <end position="11"/>
    </location>
</feature>
<reference evidence="2" key="1">
    <citation type="submission" date="2021-03" db="EMBL/GenBank/DDBJ databases">
        <title>Draft genome sequence of rust myrtle Austropuccinia psidii MF-1, a brazilian biotype.</title>
        <authorList>
            <person name="Quecine M.C."/>
            <person name="Pachon D.M.R."/>
            <person name="Bonatelli M.L."/>
            <person name="Correr F.H."/>
            <person name="Franceschini L.M."/>
            <person name="Leite T.F."/>
            <person name="Margarido G.R.A."/>
            <person name="Almeida C.A."/>
            <person name="Ferrarezi J.A."/>
            <person name="Labate C.A."/>
        </authorList>
    </citation>
    <scope>NUCLEOTIDE SEQUENCE</scope>
    <source>
        <strain evidence="2">MF-1</strain>
    </source>
</reference>
<accession>A0A9Q3BJM7</accession>
<comment type="caution">
    <text evidence="2">The sequence shown here is derived from an EMBL/GenBank/DDBJ whole genome shotgun (WGS) entry which is preliminary data.</text>
</comment>
<feature type="compositionally biased region" description="Acidic residues" evidence="1">
    <location>
        <begin position="18"/>
        <end position="33"/>
    </location>
</feature>
<evidence type="ECO:0000313" key="3">
    <source>
        <dbReference type="Proteomes" id="UP000765509"/>
    </source>
</evidence>
<name>A0A9Q3BJM7_9BASI</name>
<evidence type="ECO:0000313" key="2">
    <source>
        <dbReference type="EMBL" id="MBW0466489.1"/>
    </source>
</evidence>
<feature type="compositionally biased region" description="Basic and acidic residues" evidence="1">
    <location>
        <begin position="62"/>
        <end position="75"/>
    </location>
</feature>
<feature type="region of interest" description="Disordered" evidence="1">
    <location>
        <begin position="1"/>
        <end position="93"/>
    </location>
</feature>
<gene>
    <name evidence="2" type="ORF">O181_006204</name>
</gene>
<dbReference type="Proteomes" id="UP000765509">
    <property type="component" value="Unassembled WGS sequence"/>
</dbReference>
<dbReference type="EMBL" id="AVOT02001317">
    <property type="protein sequence ID" value="MBW0466489.1"/>
    <property type="molecule type" value="Genomic_DNA"/>
</dbReference>